<name>A0ABX0VT70_9RHOB</name>
<evidence type="ECO:0000259" key="1">
    <source>
        <dbReference type="Pfam" id="PF13403"/>
    </source>
</evidence>
<protein>
    <submittedName>
        <fullName evidence="2">Hint domain-containing protein</fullName>
    </submittedName>
</protein>
<dbReference type="InterPro" id="IPR036844">
    <property type="entry name" value="Hint_dom_sf"/>
</dbReference>
<dbReference type="RefSeq" id="WP_167635912.1">
    <property type="nucleotide sequence ID" value="NZ_JAATOP010000001.1"/>
</dbReference>
<organism evidence="2 3">
    <name type="scientific">Marivivens donghaensis</name>
    <dbReference type="NCBI Taxonomy" id="1699413"/>
    <lineage>
        <taxon>Bacteria</taxon>
        <taxon>Pseudomonadati</taxon>
        <taxon>Pseudomonadota</taxon>
        <taxon>Alphaproteobacteria</taxon>
        <taxon>Rhodobacterales</taxon>
        <taxon>Paracoccaceae</taxon>
        <taxon>Marivivens group</taxon>
        <taxon>Marivivens</taxon>
    </lineage>
</organism>
<evidence type="ECO:0000313" key="3">
    <source>
        <dbReference type="Proteomes" id="UP000709466"/>
    </source>
</evidence>
<dbReference type="Pfam" id="PF13403">
    <property type="entry name" value="Hint_2"/>
    <property type="match status" value="1"/>
</dbReference>
<dbReference type="SUPFAM" id="SSF51294">
    <property type="entry name" value="Hedgehog/intein (Hint) domain"/>
    <property type="match status" value="1"/>
</dbReference>
<accession>A0ABX0VT70</accession>
<reference evidence="2 3" key="1">
    <citation type="submission" date="2020-03" db="EMBL/GenBank/DDBJ databases">
        <title>Bacterial isolates of synthetic phycosphere.</title>
        <authorList>
            <person name="Fu H."/>
            <person name="Moran M.A."/>
        </authorList>
    </citation>
    <scope>NUCLEOTIDE SEQUENCE [LARGE SCALE GENOMIC DNA]</scope>
    <source>
        <strain evidence="2 3">HF1</strain>
    </source>
</reference>
<keyword evidence="3" id="KW-1185">Reference proteome</keyword>
<dbReference type="Proteomes" id="UP000709466">
    <property type="component" value="Unassembled WGS sequence"/>
</dbReference>
<sequence length="353" mass="39060">MKTGFHGTFVISWSQTELDGEWSAPLDVLRVGASWIWTGEAVRVDGPSEILPLGTATGMVEMRKRAAHTVRRLLNAVDKNTPFSESLSDAPPLAEKSFNVTDGRSTWNVTLIEAGQGRKPLLVFVGEIPPRDTEMWIVAHNIDTGRVARANANPGGVICFTPGTMIQTEFGPRLVESLREGDRIQTKDNGCREILWIGQRRMTGARLFAMPHLAPVRMRRGALDEVVPDDGILVSPDHRMVLKGARARALFNCDEVLVAARDLVNDSSVYVDRAVREVTYVHLLLPGHEIVFANGVETESFHPASAALSYLDEHDRMRLMTRIPEAGCDPMAYGAFARRVLSGYETAVLRQDF</sequence>
<comment type="caution">
    <text evidence="2">The sequence shown here is derived from an EMBL/GenBank/DDBJ whole genome shotgun (WGS) entry which is preliminary data.</text>
</comment>
<gene>
    <name evidence="2" type="ORF">HCZ30_01070</name>
</gene>
<proteinExistence type="predicted"/>
<evidence type="ECO:0000313" key="2">
    <source>
        <dbReference type="EMBL" id="NIY71021.1"/>
    </source>
</evidence>
<feature type="domain" description="Hedgehog/Intein (Hint)" evidence="1">
    <location>
        <begin position="158"/>
        <end position="304"/>
    </location>
</feature>
<dbReference type="InterPro" id="IPR028992">
    <property type="entry name" value="Hedgehog/Intein_dom"/>
</dbReference>
<dbReference type="EMBL" id="JAATOP010000001">
    <property type="protein sequence ID" value="NIY71021.1"/>
    <property type="molecule type" value="Genomic_DNA"/>
</dbReference>